<proteinExistence type="predicted"/>
<dbReference type="Proteomes" id="UP000199184">
    <property type="component" value="Unassembled WGS sequence"/>
</dbReference>
<dbReference type="AlphaFoldDB" id="A0A1C3WCL2"/>
<organism evidence="1 2">
    <name type="scientific">Bradyrhizobium shewense</name>
    <dbReference type="NCBI Taxonomy" id="1761772"/>
    <lineage>
        <taxon>Bacteria</taxon>
        <taxon>Pseudomonadati</taxon>
        <taxon>Pseudomonadota</taxon>
        <taxon>Alphaproteobacteria</taxon>
        <taxon>Hyphomicrobiales</taxon>
        <taxon>Nitrobacteraceae</taxon>
        <taxon>Bradyrhizobium</taxon>
    </lineage>
</organism>
<evidence type="ECO:0000313" key="2">
    <source>
        <dbReference type="Proteomes" id="UP000199184"/>
    </source>
</evidence>
<dbReference type="RefSeq" id="WP_091957287.1">
    <property type="nucleotide sequence ID" value="NZ_FMAI01000007.1"/>
</dbReference>
<protein>
    <submittedName>
        <fullName evidence="1">Uncharacterized protein</fullName>
    </submittedName>
</protein>
<sequence>MSYQYADFRGNVVPFTGSFTLTINDNGKIFRCDDTSNVTVSVPNDLYTGFNCGFIMYGTGTVTLAAAPHATNKSGKPALSIQYQSGGLMVTKRTGGPGLLGDIEFVTGGDFA</sequence>
<name>A0A1C3WCL2_9BRAD</name>
<evidence type="ECO:0000313" key="1">
    <source>
        <dbReference type="EMBL" id="SCB37615.1"/>
    </source>
</evidence>
<accession>A0A1C3WCL2</accession>
<dbReference type="EMBL" id="FMAI01000007">
    <property type="protein sequence ID" value="SCB37615.1"/>
    <property type="molecule type" value="Genomic_DNA"/>
</dbReference>
<keyword evidence="2" id="KW-1185">Reference proteome</keyword>
<gene>
    <name evidence="1" type="ORF">GA0061098_1007152</name>
</gene>
<reference evidence="2" key="1">
    <citation type="submission" date="2016-08" db="EMBL/GenBank/DDBJ databases">
        <authorList>
            <person name="Varghese N."/>
            <person name="Submissions Spin"/>
        </authorList>
    </citation>
    <scope>NUCLEOTIDE SEQUENCE [LARGE SCALE GENOMIC DNA]</scope>
    <source>
        <strain evidence="2">ERR11</strain>
    </source>
</reference>